<keyword evidence="2" id="KW-1185">Reference proteome</keyword>
<reference evidence="1" key="1">
    <citation type="submission" date="2022-08" db="EMBL/GenBank/DDBJ databases">
        <authorList>
            <consortium name="DOE Joint Genome Institute"/>
            <person name="Min B."/>
            <person name="Riley R."/>
            <person name="Sierra-Patev S."/>
            <person name="Naranjo-Ortiz M."/>
            <person name="Looney B."/>
            <person name="Konkel Z."/>
            <person name="Slot J.C."/>
            <person name="Sakamoto Y."/>
            <person name="Steenwyk J.L."/>
            <person name="Rokas A."/>
            <person name="Carro J."/>
            <person name="Camarero S."/>
            <person name="Ferreira P."/>
            <person name="Molpeceres G."/>
            <person name="Ruiz-Duenas F.J."/>
            <person name="Serrano A."/>
            <person name="Henrissat B."/>
            <person name="Drula E."/>
            <person name="Hughes K.W."/>
            <person name="Mata J.L."/>
            <person name="Ishikawa N.K."/>
            <person name="Vargas-Isla R."/>
            <person name="Ushijima S."/>
            <person name="Smith C.A."/>
            <person name="Ahrendt S."/>
            <person name="Andreopoulos W."/>
            <person name="He G."/>
            <person name="Labutti K."/>
            <person name="Lipzen A."/>
            <person name="Ng V."/>
            <person name="Sandor L."/>
            <person name="Barry K."/>
            <person name="Martinez A.T."/>
            <person name="Xiao Y."/>
            <person name="Gibbons J.G."/>
            <person name="Terashima K."/>
            <person name="Hibbett D.S."/>
            <person name="Grigoriev I.V."/>
        </authorList>
    </citation>
    <scope>NUCLEOTIDE SEQUENCE</scope>
    <source>
        <strain evidence="1">TFB9207</strain>
    </source>
</reference>
<gene>
    <name evidence="1" type="ORF">F5878DRAFT_500593</name>
</gene>
<feature type="non-terminal residue" evidence="1">
    <location>
        <position position="1"/>
    </location>
</feature>
<evidence type="ECO:0000313" key="2">
    <source>
        <dbReference type="Proteomes" id="UP001163846"/>
    </source>
</evidence>
<organism evidence="1 2">
    <name type="scientific">Lentinula raphanica</name>
    <dbReference type="NCBI Taxonomy" id="153919"/>
    <lineage>
        <taxon>Eukaryota</taxon>
        <taxon>Fungi</taxon>
        <taxon>Dikarya</taxon>
        <taxon>Basidiomycota</taxon>
        <taxon>Agaricomycotina</taxon>
        <taxon>Agaricomycetes</taxon>
        <taxon>Agaricomycetidae</taxon>
        <taxon>Agaricales</taxon>
        <taxon>Marasmiineae</taxon>
        <taxon>Omphalotaceae</taxon>
        <taxon>Lentinula</taxon>
    </lineage>
</organism>
<evidence type="ECO:0000313" key="1">
    <source>
        <dbReference type="EMBL" id="KAJ3832220.1"/>
    </source>
</evidence>
<accession>A0AA38NX24</accession>
<feature type="non-terminal residue" evidence="1">
    <location>
        <position position="102"/>
    </location>
</feature>
<dbReference type="EMBL" id="MU807037">
    <property type="protein sequence ID" value="KAJ3832220.1"/>
    <property type="molecule type" value="Genomic_DNA"/>
</dbReference>
<name>A0AA38NX24_9AGAR</name>
<comment type="caution">
    <text evidence="1">The sequence shown here is derived from an EMBL/GenBank/DDBJ whole genome shotgun (WGS) entry which is preliminary data.</text>
</comment>
<protein>
    <submittedName>
        <fullName evidence="1">Uncharacterized protein</fullName>
    </submittedName>
</protein>
<proteinExistence type="predicted"/>
<sequence>SYKLTLRNALHVPDAPFNLISVGCMTQAGFTVKFSGNSLSVFAPNKSSQEVMHGQRVRNLYVIEVTHNLSRLSTSTPSDHNSVNETLAFPSIPHAHSWKDWH</sequence>
<dbReference type="AlphaFoldDB" id="A0AA38NX24"/>
<dbReference type="Proteomes" id="UP001163846">
    <property type="component" value="Unassembled WGS sequence"/>
</dbReference>